<keyword evidence="3 5" id="KW-1133">Transmembrane helix</keyword>
<feature type="transmembrane region" description="Helical" evidence="5">
    <location>
        <begin position="41"/>
        <end position="59"/>
    </location>
</feature>
<protein>
    <submittedName>
        <fullName evidence="6">Energy-coupling factor transporter transmembrane protein EcfT</fullName>
    </submittedName>
</protein>
<reference evidence="6 7" key="1">
    <citation type="submission" date="2024-01" db="EMBL/GenBank/DDBJ databases">
        <title>Description of Olsenella sp. nov., isolated from pig feces.</title>
        <authorList>
            <person name="Chang Y.-H."/>
        </authorList>
    </citation>
    <scope>NUCLEOTIDE SEQUENCE [LARGE SCALE GENOMIC DNA]</scope>
    <source>
        <strain evidence="6 7">YH-ols2223</strain>
    </source>
</reference>
<dbReference type="Pfam" id="PF02361">
    <property type="entry name" value="CbiQ"/>
    <property type="match status" value="1"/>
</dbReference>
<dbReference type="PANTHER" id="PTHR33514">
    <property type="entry name" value="PROTEIN ABCI12, CHLOROPLASTIC"/>
    <property type="match status" value="1"/>
</dbReference>
<dbReference type="Proteomes" id="UP001332931">
    <property type="component" value="Unassembled WGS sequence"/>
</dbReference>
<evidence type="ECO:0000256" key="1">
    <source>
        <dbReference type="ARBA" id="ARBA00004141"/>
    </source>
</evidence>
<evidence type="ECO:0000256" key="2">
    <source>
        <dbReference type="ARBA" id="ARBA00022692"/>
    </source>
</evidence>
<evidence type="ECO:0000256" key="5">
    <source>
        <dbReference type="SAM" id="Phobius"/>
    </source>
</evidence>
<keyword evidence="4 5" id="KW-0472">Membrane</keyword>
<name>A0ABU7R936_9ACTN</name>
<keyword evidence="2 5" id="KW-0812">Transmembrane</keyword>
<dbReference type="CDD" id="cd16914">
    <property type="entry name" value="EcfT"/>
    <property type="match status" value="1"/>
</dbReference>
<dbReference type="EMBL" id="JAZGJQ010000003">
    <property type="protein sequence ID" value="MEE6147095.1"/>
    <property type="molecule type" value="Genomic_DNA"/>
</dbReference>
<comment type="caution">
    <text evidence="6">The sequence shown here is derived from an EMBL/GenBank/DDBJ whole genome shotgun (WGS) entry which is preliminary data.</text>
</comment>
<dbReference type="PANTHER" id="PTHR33514:SF13">
    <property type="entry name" value="PROTEIN ABCI12, CHLOROPLASTIC"/>
    <property type="match status" value="1"/>
</dbReference>
<keyword evidence="7" id="KW-1185">Reference proteome</keyword>
<evidence type="ECO:0000313" key="7">
    <source>
        <dbReference type="Proteomes" id="UP001332931"/>
    </source>
</evidence>
<dbReference type="RefSeq" id="WP_330958091.1">
    <property type="nucleotide sequence ID" value="NZ_JAZGJQ010000003.1"/>
</dbReference>
<feature type="transmembrane region" description="Helical" evidence="5">
    <location>
        <begin position="240"/>
        <end position="258"/>
    </location>
</feature>
<accession>A0ABU7R936</accession>
<evidence type="ECO:0000256" key="4">
    <source>
        <dbReference type="ARBA" id="ARBA00023136"/>
    </source>
</evidence>
<gene>
    <name evidence="6" type="ORF">VXJ25_03655</name>
</gene>
<dbReference type="InterPro" id="IPR003339">
    <property type="entry name" value="ABC/ECF_trnsptr_transmembrane"/>
</dbReference>
<feature type="transmembrane region" description="Helical" evidence="5">
    <location>
        <begin position="71"/>
        <end position="94"/>
    </location>
</feature>
<comment type="subcellular location">
    <subcellularLocation>
        <location evidence="1">Membrane</location>
        <topology evidence="1">Multi-pass membrane protein</topology>
    </subcellularLocation>
</comment>
<sequence>MVAGGYAAGDSPLHRADPRAKVVAVLLVMVALFVGRDVAGLLPAVAATLAALALGSMGPRSALRALKPLSWLMLFVLFFDAVLARDGTAVIALGPVVLDLSGALVGALADARLVLVLLVASCLTRTTTPTQLTDATCALLSPLVRRRSTLNDLSLAMGITLRYVPVLVREWGRVREAQVARLARLEEGGVAARVRALLPVVVPVFVRAYRSAEVLALAVGNRGYDARACRSCFRAYRFRTSDGLLALLGVAVLVAAIVA</sequence>
<evidence type="ECO:0000313" key="6">
    <source>
        <dbReference type="EMBL" id="MEE6147095.1"/>
    </source>
</evidence>
<organism evidence="6 7">
    <name type="scientific">Olsenella absiana</name>
    <dbReference type="NCBI Taxonomy" id="3115222"/>
    <lineage>
        <taxon>Bacteria</taxon>
        <taxon>Bacillati</taxon>
        <taxon>Actinomycetota</taxon>
        <taxon>Coriobacteriia</taxon>
        <taxon>Coriobacteriales</taxon>
        <taxon>Atopobiaceae</taxon>
        <taxon>Olsenella</taxon>
    </lineage>
</organism>
<feature type="transmembrane region" description="Helical" evidence="5">
    <location>
        <begin position="100"/>
        <end position="123"/>
    </location>
</feature>
<evidence type="ECO:0000256" key="3">
    <source>
        <dbReference type="ARBA" id="ARBA00022989"/>
    </source>
</evidence>
<proteinExistence type="predicted"/>